<name>A0A7S3QMU4_DUNTE</name>
<dbReference type="EMBL" id="HBIP01005412">
    <property type="protein sequence ID" value="CAE0487647.1"/>
    <property type="molecule type" value="Transcribed_RNA"/>
</dbReference>
<dbReference type="AlphaFoldDB" id="A0A7S3QMU4"/>
<proteinExistence type="predicted"/>
<sequence>MQEDLAPEANGAKSVSKMAVSADYIQKCKSSFPNVLMAIRELLDNMLAPDKERNHPDAEGEPLKVEFFLIQGVCLGGGEDSLGEPHDQLRMSGNGQPIPPEKVEDMLNLGHRSYFHQPKRAGGSLASLNAAMDASSTAAGEKVYGLFGHGSFLAVGALSYNAFWQCNHVDAQGKRTRWIALFGQAIVSDNQISHVVLSVPDGVSSEEEWRATCTTAEQLAELDAKLNIMTQRGGSKRDGLDIEYYSLFNDAKELLEAFDEMGSKGETLRLDMLLASDTSPGRLKLQVHEHEMLDIFEENDRRYLRHEMLGWYMPQNDSFALRQHLRPEHLRHNTPLPEITIQEQPLDWLHNDWQRRVDAPGTYIHPVATIQHRTLFGDHDIKVMVMELKYTQFDAYSGLAMYLDSDRAIWAKPILPCEKLRARKEDLMKALSRSAACKIAYRMLLNLLHYQNEEEAVEGGLPTEAEFVGPMANKKGRNQKKDALFRLGGRNVEAYCMVDRRFVTRLSLLADSKNALADTKDTHAR</sequence>
<organism evidence="1">
    <name type="scientific">Dunaliella tertiolecta</name>
    <name type="common">Green alga</name>
    <dbReference type="NCBI Taxonomy" id="3047"/>
    <lineage>
        <taxon>Eukaryota</taxon>
        <taxon>Viridiplantae</taxon>
        <taxon>Chlorophyta</taxon>
        <taxon>core chlorophytes</taxon>
        <taxon>Chlorophyceae</taxon>
        <taxon>CS clade</taxon>
        <taxon>Chlamydomonadales</taxon>
        <taxon>Dunaliellaceae</taxon>
        <taxon>Dunaliella</taxon>
    </lineage>
</organism>
<reference evidence="1" key="1">
    <citation type="submission" date="2021-01" db="EMBL/GenBank/DDBJ databases">
        <authorList>
            <person name="Corre E."/>
            <person name="Pelletier E."/>
            <person name="Niang G."/>
            <person name="Scheremetjew M."/>
            <person name="Finn R."/>
            <person name="Kale V."/>
            <person name="Holt S."/>
            <person name="Cochrane G."/>
            <person name="Meng A."/>
            <person name="Brown T."/>
            <person name="Cohen L."/>
        </authorList>
    </citation>
    <scope>NUCLEOTIDE SEQUENCE</scope>
    <source>
        <strain evidence="1">CCMP1320</strain>
    </source>
</reference>
<evidence type="ECO:0000313" key="1">
    <source>
        <dbReference type="EMBL" id="CAE0487647.1"/>
    </source>
</evidence>
<protein>
    <submittedName>
        <fullName evidence="1">Uncharacterized protein</fullName>
    </submittedName>
</protein>
<accession>A0A7S3QMU4</accession>
<gene>
    <name evidence="1" type="ORF">DTER00134_LOCUS2693</name>
</gene>